<reference evidence="9" key="2">
    <citation type="submission" date="2012-08" db="EMBL/GenBank/DDBJ databases">
        <title>Genome sequence of Kazachstania naganishii.</title>
        <authorList>
            <person name="Gordon J.L."/>
            <person name="Armisen D."/>
            <person name="Proux-Wera E."/>
            <person name="OhEigeartaigh S.S."/>
            <person name="Byrne K.P."/>
            <person name="Wolfe K.H."/>
        </authorList>
    </citation>
    <scope>NUCLEOTIDE SEQUENCE [LARGE SCALE GENOMIC DNA]</scope>
    <source>
        <strain evidence="9">ATCC MYA-139 / BCRC 22969 / CBS 8797 / CCRC 22969 / KCTC 17520 / NBRC 10181 / NCYC 3082</strain>
    </source>
</reference>
<dbReference type="InterPro" id="IPR039603">
    <property type="entry name" value="Ribosomal_mS41"/>
</dbReference>
<evidence type="ECO:0000313" key="9">
    <source>
        <dbReference type="Proteomes" id="UP000006310"/>
    </source>
</evidence>
<reference evidence="8 9" key="1">
    <citation type="journal article" date="2011" name="Proc. Natl. Acad. Sci. U.S.A.">
        <title>Evolutionary erosion of yeast sex chromosomes by mating-type switching accidents.</title>
        <authorList>
            <person name="Gordon J.L."/>
            <person name="Armisen D."/>
            <person name="Proux-Wera E."/>
            <person name="Oheigeartaigh S.S."/>
            <person name="Byrne K.P."/>
            <person name="Wolfe K.H."/>
        </authorList>
    </citation>
    <scope>NUCLEOTIDE SEQUENCE [LARGE SCALE GENOMIC DNA]</scope>
    <source>
        <strain evidence="9">ATCC MYA-139 / BCRC 22969 / CBS 8797 / CCRC 22969 / KCTC 17520 / NBRC 10181 / NCYC 3082</strain>
    </source>
</reference>
<dbReference type="OMA" id="FENKWEN"/>
<dbReference type="GO" id="GO:0005763">
    <property type="term" value="C:mitochondrial small ribosomal subunit"/>
    <property type="evidence" value="ECO:0007669"/>
    <property type="project" value="EnsemblFungi"/>
</dbReference>
<proteinExistence type="inferred from homology"/>
<evidence type="ECO:0000259" key="7">
    <source>
        <dbReference type="SMART" id="SM01238"/>
    </source>
</evidence>
<keyword evidence="9" id="KW-1185">Reference proteome</keyword>
<dbReference type="PANTHER" id="PTHR28235:SF1">
    <property type="entry name" value="SMALL RIBOSOMAL SUBUNIT PROTEIN MS41"/>
    <property type="match status" value="1"/>
</dbReference>
<evidence type="ECO:0000256" key="3">
    <source>
        <dbReference type="ARBA" id="ARBA00023128"/>
    </source>
</evidence>
<dbReference type="EMBL" id="HE978315">
    <property type="protein sequence ID" value="CCK68905.1"/>
    <property type="molecule type" value="Genomic_DNA"/>
</dbReference>
<feature type="domain" description="Small ribosomal subunit protein mS41 SAM" evidence="7">
    <location>
        <begin position="29"/>
        <end position="85"/>
    </location>
</feature>
<feature type="region of interest" description="Disordered" evidence="6">
    <location>
        <begin position="102"/>
        <end position="121"/>
    </location>
</feature>
<evidence type="ECO:0000256" key="6">
    <source>
        <dbReference type="SAM" id="MobiDB-lite"/>
    </source>
</evidence>
<sequence length="121" mass="14249">MMVSVRFFHACRTLAVRKIPSSTATIPDVSKFLTVIGRDCAEQTELYENKWENLFEWDSAVLKEKGVPIQQRRYILLQVEKFRRGTPVEEIKKGKKSFFGGERKRKENRAKWEAEQRAKNK</sequence>
<evidence type="ECO:0000313" key="8">
    <source>
        <dbReference type="EMBL" id="CCK68905.1"/>
    </source>
</evidence>
<comment type="similarity">
    <text evidence="2">Belongs to the mitochondrion-specific ribosomal protein mS41 family.</text>
</comment>
<gene>
    <name evidence="8" type="primary">KNAG0B04700</name>
    <name evidence="8" type="ordered locus">KNAG_0B04700</name>
</gene>
<dbReference type="PANTHER" id="PTHR28235">
    <property type="entry name" value="PROTEIN FYV4, MITOCHONDRIAL"/>
    <property type="match status" value="1"/>
</dbReference>
<dbReference type="GO" id="GO:0003735">
    <property type="term" value="F:structural constituent of ribosome"/>
    <property type="evidence" value="ECO:0007669"/>
    <property type="project" value="EnsemblFungi"/>
</dbReference>
<accession>J7R262</accession>
<evidence type="ECO:0000256" key="5">
    <source>
        <dbReference type="ARBA" id="ARBA00035341"/>
    </source>
</evidence>
<protein>
    <recommendedName>
        <fullName evidence="4">Small ribosomal subunit protein mS41</fullName>
    </recommendedName>
    <alternativeName>
        <fullName evidence="5">Protein FYV4, mitochondrial</fullName>
    </alternativeName>
</protein>
<evidence type="ECO:0000256" key="2">
    <source>
        <dbReference type="ARBA" id="ARBA00010492"/>
    </source>
</evidence>
<dbReference type="AlphaFoldDB" id="J7R262"/>
<dbReference type="STRING" id="1071383.J7R262"/>
<dbReference type="GeneID" id="34524555"/>
<dbReference type="Pfam" id="PF09597">
    <property type="entry name" value="SAM_Ribosomal_mS41"/>
    <property type="match status" value="1"/>
</dbReference>
<comment type="subcellular location">
    <subcellularLocation>
        <location evidence="1">Mitochondrion</location>
    </subcellularLocation>
</comment>
<dbReference type="OrthoDB" id="18595at2759"/>
<dbReference type="eggNOG" id="ENOG502SCMV">
    <property type="taxonomic scope" value="Eukaryota"/>
</dbReference>
<evidence type="ECO:0000256" key="4">
    <source>
        <dbReference type="ARBA" id="ARBA00035129"/>
    </source>
</evidence>
<evidence type="ECO:0000256" key="1">
    <source>
        <dbReference type="ARBA" id="ARBA00004173"/>
    </source>
</evidence>
<dbReference type="Proteomes" id="UP000006310">
    <property type="component" value="Chromosome 2"/>
</dbReference>
<name>J7R262_HUIN7</name>
<organism evidence="8 9">
    <name type="scientific">Huiozyma naganishii (strain ATCC MYA-139 / BCRC 22969 / CBS 8797 / KCTC 17520 / NBRC 10181 / NCYC 3082 / Yp74L-3)</name>
    <name type="common">Yeast</name>
    <name type="synonym">Kazachstania naganishii</name>
    <dbReference type="NCBI Taxonomy" id="1071383"/>
    <lineage>
        <taxon>Eukaryota</taxon>
        <taxon>Fungi</taxon>
        <taxon>Dikarya</taxon>
        <taxon>Ascomycota</taxon>
        <taxon>Saccharomycotina</taxon>
        <taxon>Saccharomycetes</taxon>
        <taxon>Saccharomycetales</taxon>
        <taxon>Saccharomycetaceae</taxon>
        <taxon>Huiozyma</taxon>
    </lineage>
</organism>
<dbReference type="KEGG" id="kng:KNAG_0B04700"/>
<dbReference type="RefSeq" id="XP_022463151.1">
    <property type="nucleotide sequence ID" value="XM_022606458.1"/>
</dbReference>
<dbReference type="SMART" id="SM01238">
    <property type="entry name" value="IGR"/>
    <property type="match status" value="1"/>
</dbReference>
<dbReference type="InterPro" id="IPR019083">
    <property type="entry name" value="SAM_Ribosomal_mS41"/>
</dbReference>
<keyword evidence="3" id="KW-0496">Mitochondrion</keyword>
<dbReference type="HOGENOM" id="CLU_126121_2_0_1"/>